<organism evidence="1 2">
    <name type="scientific">Racocetra persica</name>
    <dbReference type="NCBI Taxonomy" id="160502"/>
    <lineage>
        <taxon>Eukaryota</taxon>
        <taxon>Fungi</taxon>
        <taxon>Fungi incertae sedis</taxon>
        <taxon>Mucoromycota</taxon>
        <taxon>Glomeromycotina</taxon>
        <taxon>Glomeromycetes</taxon>
        <taxon>Diversisporales</taxon>
        <taxon>Gigasporaceae</taxon>
        <taxon>Racocetra</taxon>
    </lineage>
</organism>
<evidence type="ECO:0000313" key="1">
    <source>
        <dbReference type="EMBL" id="CAG8848648.1"/>
    </source>
</evidence>
<feature type="non-terminal residue" evidence="1">
    <location>
        <position position="95"/>
    </location>
</feature>
<dbReference type="EMBL" id="CAJVQC010161735">
    <property type="protein sequence ID" value="CAG8848648.1"/>
    <property type="molecule type" value="Genomic_DNA"/>
</dbReference>
<reference evidence="1" key="1">
    <citation type="submission" date="2021-06" db="EMBL/GenBank/DDBJ databases">
        <authorList>
            <person name="Kallberg Y."/>
            <person name="Tangrot J."/>
            <person name="Rosling A."/>
        </authorList>
    </citation>
    <scope>NUCLEOTIDE SEQUENCE</scope>
    <source>
        <strain evidence="1">MA461A</strain>
    </source>
</reference>
<sequence>LVKSSASKQILDIIVKRWNSMYNPIIEIAYLIDSKFQGETLANDIMTTVSDFIKKYYPETCTKIYSQLLEYLNHSGPFNNIMAWKTVKEVDQLTW</sequence>
<keyword evidence="2" id="KW-1185">Reference proteome</keyword>
<protein>
    <submittedName>
        <fullName evidence="1">35140_t:CDS:1</fullName>
    </submittedName>
</protein>
<proteinExistence type="predicted"/>
<evidence type="ECO:0000313" key="2">
    <source>
        <dbReference type="Proteomes" id="UP000789920"/>
    </source>
</evidence>
<dbReference type="Proteomes" id="UP000789920">
    <property type="component" value="Unassembled WGS sequence"/>
</dbReference>
<accession>A0ACA9STJ4</accession>
<gene>
    <name evidence="1" type="ORF">RPERSI_LOCUS35225</name>
</gene>
<name>A0ACA9STJ4_9GLOM</name>
<comment type="caution">
    <text evidence="1">The sequence shown here is derived from an EMBL/GenBank/DDBJ whole genome shotgun (WGS) entry which is preliminary data.</text>
</comment>
<feature type="non-terminal residue" evidence="1">
    <location>
        <position position="1"/>
    </location>
</feature>